<keyword evidence="1" id="KW-1133">Transmembrane helix</keyword>
<name>A0A7W8FUX0_9BACL</name>
<feature type="transmembrane region" description="Helical" evidence="1">
    <location>
        <begin position="190"/>
        <end position="208"/>
    </location>
</feature>
<feature type="transmembrane region" description="Helical" evidence="1">
    <location>
        <begin position="85"/>
        <end position="106"/>
    </location>
</feature>
<keyword evidence="1" id="KW-0812">Transmembrane</keyword>
<sequence length="252" mass="29100">MAKDKWDIPYPDEQEIERQAALIVQKAFPEKSWFFKEIQEFKTQVGWGHLFPNRSEIIFTSLLLVLSIYGLWFTASANQTTSPSIYGYAFLVSPLSLVFLIAYAFYEKLEKQTLELEMTTKFTIFQVMAVRMLVFSGISLFLNMTGSFIAAMNFEVDFLRIWFITLTGLFGFSSGLLWFIARGNVLRRSVIFTAGWLAINSAWLFAMKEAYLQVIFHLPLVVYGGILLMLAGLFFYTFKKAFTRKQEGLWTC</sequence>
<reference evidence="2 3" key="1">
    <citation type="submission" date="2020-08" db="EMBL/GenBank/DDBJ databases">
        <title>Genomic Encyclopedia of Type Strains, Phase IV (KMG-IV): sequencing the most valuable type-strain genomes for metagenomic binning, comparative biology and taxonomic classification.</title>
        <authorList>
            <person name="Goeker M."/>
        </authorList>
    </citation>
    <scope>NUCLEOTIDE SEQUENCE [LARGE SCALE GENOMIC DNA]</scope>
    <source>
        <strain evidence="2 3">DSM 15895</strain>
    </source>
</reference>
<feature type="transmembrane region" description="Helical" evidence="1">
    <location>
        <begin position="127"/>
        <end position="149"/>
    </location>
</feature>
<dbReference type="OrthoDB" id="1911369at2"/>
<comment type="caution">
    <text evidence="2">The sequence shown here is derived from an EMBL/GenBank/DDBJ whole genome shotgun (WGS) entry which is preliminary data.</text>
</comment>
<gene>
    <name evidence="2" type="ORF">HNQ44_003036</name>
</gene>
<dbReference type="Proteomes" id="UP000525923">
    <property type="component" value="Unassembled WGS sequence"/>
</dbReference>
<evidence type="ECO:0000313" key="2">
    <source>
        <dbReference type="EMBL" id="MBB5181571.1"/>
    </source>
</evidence>
<keyword evidence="3" id="KW-1185">Reference proteome</keyword>
<keyword evidence="1" id="KW-0472">Membrane</keyword>
<feature type="transmembrane region" description="Helical" evidence="1">
    <location>
        <begin position="57"/>
        <end position="73"/>
    </location>
</feature>
<protein>
    <submittedName>
        <fullName evidence="2">Putative membrane protein</fullName>
    </submittedName>
</protein>
<feature type="transmembrane region" description="Helical" evidence="1">
    <location>
        <begin position="161"/>
        <end position="181"/>
    </location>
</feature>
<evidence type="ECO:0000256" key="1">
    <source>
        <dbReference type="SAM" id="Phobius"/>
    </source>
</evidence>
<dbReference type="EMBL" id="JACHHE010000010">
    <property type="protein sequence ID" value="MBB5181571.1"/>
    <property type="molecule type" value="Genomic_DNA"/>
</dbReference>
<evidence type="ECO:0000313" key="3">
    <source>
        <dbReference type="Proteomes" id="UP000525923"/>
    </source>
</evidence>
<dbReference type="RefSeq" id="WP_135504838.1">
    <property type="nucleotide sequence ID" value="NZ_JACHHE010000010.1"/>
</dbReference>
<organism evidence="2 3">
    <name type="scientific">Planococcus koreensis</name>
    <dbReference type="NCBI Taxonomy" id="112331"/>
    <lineage>
        <taxon>Bacteria</taxon>
        <taxon>Bacillati</taxon>
        <taxon>Bacillota</taxon>
        <taxon>Bacilli</taxon>
        <taxon>Bacillales</taxon>
        <taxon>Caryophanaceae</taxon>
        <taxon>Planococcus</taxon>
    </lineage>
</organism>
<accession>A0A7W8FUX0</accession>
<feature type="transmembrane region" description="Helical" evidence="1">
    <location>
        <begin position="214"/>
        <end position="236"/>
    </location>
</feature>
<dbReference type="AlphaFoldDB" id="A0A7W8FUX0"/>
<proteinExistence type="predicted"/>